<reference evidence="2 3" key="4">
    <citation type="journal article" date="2009" name="Appl. Environ. Microbiol.">
        <title>Comparative genome-wide transcriptional profiling of Azorhizobium caulinodans ORS571 grown under free-living and symbiotic conditions.</title>
        <authorList>
            <person name="Tsukada S."/>
            <person name="Aono T."/>
            <person name="Akiba N."/>
            <person name="Lee KB."/>
            <person name="Liu CT."/>
            <person name="Toyazaki H."/>
            <person name="Oyaizu H."/>
        </authorList>
    </citation>
    <scope>NUCLEOTIDE SEQUENCE [LARGE SCALE GENOMIC DNA]</scope>
    <source>
        <strain evidence="3">ATCC 43989 / DSM 5975 / JCM 20966 / LMG 6465 / NBRC 14845 / NCIMB 13405 / ORS 571</strain>
    </source>
</reference>
<keyword evidence="1" id="KW-1133">Transmembrane helix</keyword>
<evidence type="ECO:0000256" key="1">
    <source>
        <dbReference type="SAM" id="Phobius"/>
    </source>
</evidence>
<dbReference type="Proteomes" id="UP000000270">
    <property type="component" value="Chromosome"/>
</dbReference>
<evidence type="ECO:0000313" key="2">
    <source>
        <dbReference type="EMBL" id="BAF88524.1"/>
    </source>
</evidence>
<sequence length="72" mass="7542">MFVNADALFNVLVLFNVVVALAALAFVYVVLCLLGRVLPAPEGGRGRMSRMFYVAVGFLALLGAVSAVALLA</sequence>
<gene>
    <name evidence="2" type="ordered locus">AZC_2526</name>
</gene>
<keyword evidence="1" id="KW-0472">Membrane</keyword>
<keyword evidence="3" id="KW-1185">Reference proteome</keyword>
<proteinExistence type="predicted"/>
<feature type="transmembrane region" description="Helical" evidence="1">
    <location>
        <begin position="51"/>
        <end position="71"/>
    </location>
</feature>
<reference evidence="2 3" key="1">
    <citation type="journal article" date="2007" name="Appl. Environ. Microbiol.">
        <title>Rhizobial factors required for stem nodule maturation and maintenance in Sesbania rostrata-Azorhizobium caulinodans ORS571 symbiosis.</title>
        <authorList>
            <person name="Suzuki S."/>
            <person name="Aono T."/>
            <person name="Lee KB."/>
            <person name="Suzuki T."/>
            <person name="Liu CT."/>
            <person name="Miwa H."/>
            <person name="Wakao S."/>
            <person name="Iki T."/>
            <person name="Oyaizu H."/>
        </authorList>
    </citation>
    <scope>NUCLEOTIDE SEQUENCE [LARGE SCALE GENOMIC DNA]</scope>
    <source>
        <strain evidence="3">ATCC 43989 / DSM 5975 / JCM 20966 / LMG 6465 / NBRC 14845 / NCIMB 13405 / ORS 571</strain>
    </source>
</reference>
<dbReference type="AlphaFoldDB" id="A8IAM5"/>
<feature type="transmembrane region" description="Helical" evidence="1">
    <location>
        <begin position="12"/>
        <end position="39"/>
    </location>
</feature>
<dbReference type="KEGG" id="azc:AZC_2526"/>
<dbReference type="EMBL" id="AP009384">
    <property type="protein sequence ID" value="BAF88524.1"/>
    <property type="molecule type" value="Genomic_DNA"/>
</dbReference>
<reference evidence="2 3" key="3">
    <citation type="journal article" date="2008" name="BMC Genomics">
        <title>The genome of the versatile nitrogen fixer Azorhizobium caulinodans ORS571.</title>
        <authorList>
            <person name="Lee KB."/>
            <person name="Backer P.D."/>
            <person name="Aono T."/>
            <person name="Liu CT."/>
            <person name="Suzuki S."/>
            <person name="Suzuki T."/>
            <person name="Kaneko T."/>
            <person name="Yamada M."/>
            <person name="Tabata S."/>
            <person name="Kupfer D.M."/>
            <person name="Najar F.Z."/>
            <person name="Wiley G.B."/>
            <person name="Roe B."/>
            <person name="Binnewies T.T."/>
            <person name="Ussery D.W."/>
            <person name="D'Haeze W."/>
            <person name="Herder J.D."/>
            <person name="Gevers D."/>
            <person name="Vereecke D."/>
            <person name="Holsters M."/>
            <person name="Oyaizu H."/>
        </authorList>
    </citation>
    <scope>NUCLEOTIDE SEQUENCE [LARGE SCALE GENOMIC DNA]</scope>
    <source>
        <strain evidence="3">ATCC 43989 / DSM 5975 / JCM 20966 / LMG 6465 / NBRC 14845 / NCIMB 13405 / ORS 571</strain>
    </source>
</reference>
<keyword evidence="1" id="KW-0812">Transmembrane</keyword>
<protein>
    <recommendedName>
        <fullName evidence="4">Transmembrane protein</fullName>
    </recommendedName>
</protein>
<name>A8IAM5_AZOC5</name>
<dbReference type="RefSeq" id="WP_012171052.1">
    <property type="nucleotide sequence ID" value="NC_009937.1"/>
</dbReference>
<accession>A8IAM5</accession>
<reference evidence="3" key="2">
    <citation type="submission" date="2007-04" db="EMBL/GenBank/DDBJ databases">
        <title>Complete genome sequence of the nitrogen-fixing bacterium Azorhizobium caulinodans ORS571.</title>
        <authorList>
            <person name="Lee K.B."/>
            <person name="Backer P.D."/>
            <person name="Aono T."/>
            <person name="Liu C.T."/>
            <person name="Suzuki S."/>
            <person name="Suzuki T."/>
            <person name="Kaneko T."/>
            <person name="Yamada M."/>
            <person name="Tabata S."/>
            <person name="Kupfer D.M."/>
            <person name="Najar F.Z."/>
            <person name="Wiley G.B."/>
            <person name="Roe B."/>
            <person name="Binnewies T."/>
            <person name="Ussery D."/>
            <person name="Vereecke D."/>
            <person name="Gevers D."/>
            <person name="Holsters M."/>
            <person name="Oyaizu H."/>
        </authorList>
    </citation>
    <scope>NUCLEOTIDE SEQUENCE [LARGE SCALE GENOMIC DNA]</scope>
    <source>
        <strain evidence="3">ATCC 43989 / DSM 5975 / JCM 20966 / LMG 6465 / NBRC 14845 / NCIMB 13405 / ORS 571</strain>
    </source>
</reference>
<dbReference type="HOGENOM" id="CLU_2713672_0_0_5"/>
<evidence type="ECO:0008006" key="4">
    <source>
        <dbReference type="Google" id="ProtNLM"/>
    </source>
</evidence>
<reference evidence="2 3" key="5">
    <citation type="journal article" date="2010" name="Appl. Environ. Microbiol.">
        <title>phrR-like gene praR of Azorhizobium caulinodans ORS571 is essential for symbiosis with Sesbania rostrata and is involved in expression of reb genes.</title>
        <authorList>
            <person name="Akiba N."/>
            <person name="Aono T."/>
            <person name="Toyazaki H."/>
            <person name="Sato S."/>
            <person name="Oyaizu H."/>
        </authorList>
    </citation>
    <scope>NUCLEOTIDE SEQUENCE [LARGE SCALE GENOMIC DNA]</scope>
    <source>
        <strain evidence="3">ATCC 43989 / DSM 5975 / JCM 20966 / LMG 6465 / NBRC 14845 / NCIMB 13405 / ORS 571</strain>
    </source>
</reference>
<organism evidence="2 3">
    <name type="scientific">Azorhizobium caulinodans (strain ATCC 43989 / DSM 5975 / JCM 20966 / LMG 6465 / NBRC 14845 / NCIMB 13405 / ORS 571)</name>
    <dbReference type="NCBI Taxonomy" id="438753"/>
    <lineage>
        <taxon>Bacteria</taxon>
        <taxon>Pseudomonadati</taxon>
        <taxon>Pseudomonadota</taxon>
        <taxon>Alphaproteobacteria</taxon>
        <taxon>Hyphomicrobiales</taxon>
        <taxon>Xanthobacteraceae</taxon>
        <taxon>Azorhizobium</taxon>
    </lineage>
</organism>
<evidence type="ECO:0000313" key="3">
    <source>
        <dbReference type="Proteomes" id="UP000000270"/>
    </source>
</evidence>
<dbReference type="STRING" id="438753.AZC_2526"/>
<reference evidence="2 3" key="6">
    <citation type="journal article" date="2011" name="Appl. Environ. Microbiol.">
        <title>Involvement of the azorhizobial chromosome partition gene (parA) in the onset of bacteroid differentiation during Sesbania rostrata stem nodule development.</title>
        <authorList>
            <person name="Liu CT."/>
            <person name="Lee KB."/>
            <person name="Wang YS."/>
            <person name="Peng MH."/>
            <person name="Lee KT."/>
            <person name="Suzuki S."/>
            <person name="Suzuki T."/>
            <person name="Oyaizu H."/>
        </authorList>
    </citation>
    <scope>NUCLEOTIDE SEQUENCE [LARGE SCALE GENOMIC DNA]</scope>
    <source>
        <strain evidence="3">ATCC 43989 / DSM 5975 / JCM 20966 / LMG 6465 / NBRC 14845 / NCIMB 13405 / ORS 571</strain>
    </source>
</reference>